<name>A0A067N4T8_BOTB1</name>
<organism evidence="6 7">
    <name type="scientific">Botryobasidium botryosum (strain FD-172 SS1)</name>
    <dbReference type="NCBI Taxonomy" id="930990"/>
    <lineage>
        <taxon>Eukaryota</taxon>
        <taxon>Fungi</taxon>
        <taxon>Dikarya</taxon>
        <taxon>Basidiomycota</taxon>
        <taxon>Agaricomycotina</taxon>
        <taxon>Agaricomycetes</taxon>
        <taxon>Cantharellales</taxon>
        <taxon>Botryobasidiaceae</taxon>
        <taxon>Botryobasidium</taxon>
    </lineage>
</organism>
<dbReference type="InterPro" id="IPR036188">
    <property type="entry name" value="FAD/NAD-bd_sf"/>
</dbReference>
<sequence length="567" mass="61512">MPSDYIYSVNLNLSDSSFKFKSQRAEDLPTLRGKKARGLSASESQGVRVLVNETVLVDLIVADGGPGEKSGPQPAAAARSGYRARAVGFIHHDPHPSSPNPGMSLPRIKLAIAGGGPSAFYSASRVLSRLPRGTPQGDQLEVHIFDRLWAPHGLVRYGVAPDHPEVKNCTHKFDVTALDPRFRFFGNVSISDAPSYPHNVAMPLKDITQNYSHLLFATGSPRPLALPALPDAIPALSLVQWYTAHPSRPTNPPPLSDISHLTIIGHGNVSLDIARLLLSPPSSLTHLDLPRPVLDVLRASSLKHINIVSRRGPAEVAFTAKELREMLSLPNAALEPIPPELLAPTTTEKLTRQQSRILDLLRKGSKATPGSTPRSWSLQFLRTPHSMSPGFITFAHNILDADRRARPTGTLETQPTDLVVSSVGYCSEPLTDEVGKNWFDFALGRVRNEEGRVMDVLGNVVPGVYTAGWAAHGAKGVLASTLNSAYSVTDMMIADTLESRIGGGGPMNPSPPPGIPPLISSAGGQVIRYRDWRKVNEEEVRRGQALGKERERMGWDDVMSFLGKERS</sequence>
<evidence type="ECO:0000313" key="7">
    <source>
        <dbReference type="Proteomes" id="UP000027195"/>
    </source>
</evidence>
<evidence type="ECO:0000256" key="1">
    <source>
        <dbReference type="ARBA" id="ARBA00001974"/>
    </source>
</evidence>
<reference evidence="7" key="1">
    <citation type="journal article" date="2014" name="Proc. Natl. Acad. Sci. U.S.A.">
        <title>Extensive sampling of basidiomycete genomes demonstrates inadequacy of the white-rot/brown-rot paradigm for wood decay fungi.</title>
        <authorList>
            <person name="Riley R."/>
            <person name="Salamov A.A."/>
            <person name="Brown D.W."/>
            <person name="Nagy L.G."/>
            <person name="Floudas D."/>
            <person name="Held B.W."/>
            <person name="Levasseur A."/>
            <person name="Lombard V."/>
            <person name="Morin E."/>
            <person name="Otillar R."/>
            <person name="Lindquist E.A."/>
            <person name="Sun H."/>
            <person name="LaButti K.M."/>
            <person name="Schmutz J."/>
            <person name="Jabbour D."/>
            <person name="Luo H."/>
            <person name="Baker S.E."/>
            <person name="Pisabarro A.G."/>
            <person name="Walton J.D."/>
            <person name="Blanchette R.A."/>
            <person name="Henrissat B."/>
            <person name="Martin F."/>
            <person name="Cullen D."/>
            <person name="Hibbett D.S."/>
            <person name="Grigoriev I.V."/>
        </authorList>
    </citation>
    <scope>NUCLEOTIDE SEQUENCE [LARGE SCALE GENOMIC DNA]</scope>
    <source>
        <strain evidence="7">FD-172 SS1</strain>
    </source>
</reference>
<dbReference type="Proteomes" id="UP000027195">
    <property type="component" value="Unassembled WGS sequence"/>
</dbReference>
<keyword evidence="3" id="KW-0274">FAD</keyword>
<dbReference type="PANTHER" id="PTHR48467:SF1">
    <property type="entry name" value="GLUTAMATE SYNTHASE 1 [NADH], CHLOROPLASTIC-LIKE"/>
    <property type="match status" value="1"/>
</dbReference>
<dbReference type="InParanoid" id="A0A067N4T8"/>
<dbReference type="PRINTS" id="PR00419">
    <property type="entry name" value="ADXRDTASE"/>
</dbReference>
<comment type="cofactor">
    <cofactor evidence="1">
        <name>FAD</name>
        <dbReference type="ChEBI" id="CHEBI:57692"/>
    </cofactor>
</comment>
<evidence type="ECO:0000256" key="5">
    <source>
        <dbReference type="ARBA" id="ARBA00023002"/>
    </source>
</evidence>
<dbReference type="STRING" id="930990.A0A067N4T8"/>
<dbReference type="AlphaFoldDB" id="A0A067N4T8"/>
<keyword evidence="5" id="KW-0560">Oxidoreductase</keyword>
<dbReference type="GO" id="GO:0016491">
    <property type="term" value="F:oxidoreductase activity"/>
    <property type="evidence" value="ECO:0007669"/>
    <property type="project" value="UniProtKB-KW"/>
</dbReference>
<dbReference type="HOGENOM" id="CLU_024722_3_1_1"/>
<proteinExistence type="predicted"/>
<evidence type="ECO:0008006" key="8">
    <source>
        <dbReference type="Google" id="ProtNLM"/>
    </source>
</evidence>
<dbReference type="InterPro" id="IPR055275">
    <property type="entry name" value="Ferredox_Rdtase"/>
</dbReference>
<dbReference type="EMBL" id="KL198020">
    <property type="protein sequence ID" value="KDQ18781.1"/>
    <property type="molecule type" value="Genomic_DNA"/>
</dbReference>
<dbReference type="Gene3D" id="3.40.50.720">
    <property type="entry name" value="NAD(P)-binding Rossmann-like Domain"/>
    <property type="match status" value="1"/>
</dbReference>
<evidence type="ECO:0000256" key="3">
    <source>
        <dbReference type="ARBA" id="ARBA00022827"/>
    </source>
</evidence>
<gene>
    <name evidence="6" type="ORF">BOTBODRAFT_143138</name>
</gene>
<dbReference type="OrthoDB" id="333024at2759"/>
<evidence type="ECO:0000313" key="6">
    <source>
        <dbReference type="EMBL" id="KDQ18781.1"/>
    </source>
</evidence>
<dbReference type="SUPFAM" id="SSF51971">
    <property type="entry name" value="Nucleotide-binding domain"/>
    <property type="match status" value="1"/>
</dbReference>
<keyword evidence="2" id="KW-0285">Flavoprotein</keyword>
<dbReference type="PANTHER" id="PTHR48467">
    <property type="entry name" value="GLUTAMATE SYNTHASE 1 [NADH], CHLOROPLASTIC-LIKE"/>
    <property type="match status" value="1"/>
</dbReference>
<keyword evidence="4" id="KW-0521">NADP</keyword>
<keyword evidence="7" id="KW-1185">Reference proteome</keyword>
<dbReference type="Gene3D" id="3.50.50.60">
    <property type="entry name" value="FAD/NAD(P)-binding domain"/>
    <property type="match status" value="1"/>
</dbReference>
<evidence type="ECO:0000256" key="2">
    <source>
        <dbReference type="ARBA" id="ARBA00022630"/>
    </source>
</evidence>
<protein>
    <recommendedName>
        <fullName evidence="8">NADPH:adrenodoxin oxidoreductase, mitochondrial</fullName>
    </recommendedName>
</protein>
<dbReference type="FunCoup" id="A0A067N4T8">
    <property type="interactions" value="451"/>
</dbReference>
<accession>A0A067N4T8</accession>
<evidence type="ECO:0000256" key="4">
    <source>
        <dbReference type="ARBA" id="ARBA00022857"/>
    </source>
</evidence>